<organism evidence="2 3">
    <name type="scientific">Bifidobacterium animalis subsp. lactis CNCM I-2494</name>
    <dbReference type="NCBI Taxonomy" id="1042403"/>
    <lineage>
        <taxon>Bacteria</taxon>
        <taxon>Bacillati</taxon>
        <taxon>Actinomycetota</taxon>
        <taxon>Actinomycetes</taxon>
        <taxon>Bifidobacteriales</taxon>
        <taxon>Bifidobacteriaceae</taxon>
        <taxon>Bifidobacterium</taxon>
    </lineage>
</organism>
<dbReference type="AlphaFoldDB" id="A0A806FJQ0"/>
<feature type="region of interest" description="Disordered" evidence="1">
    <location>
        <begin position="1"/>
        <end position="61"/>
    </location>
</feature>
<evidence type="ECO:0000313" key="3">
    <source>
        <dbReference type="Proteomes" id="UP000008394"/>
    </source>
</evidence>
<feature type="compositionally biased region" description="Basic and acidic residues" evidence="1">
    <location>
        <begin position="31"/>
        <end position="48"/>
    </location>
</feature>
<reference evidence="2 3" key="1">
    <citation type="journal article" date="2011" name="J. Bacteriol.">
        <title>Genome Sequence of the Probiotic Strain Bifidobacterium animalis subsp. lactis CNCM I-2494.</title>
        <authorList>
            <person name="Chervaux C."/>
            <person name="Grimaldi C."/>
            <person name="Bolotin A."/>
            <person name="Quinquis B."/>
            <person name="Legrain-Raspaud S."/>
            <person name="van Hylckama Vlieg J.E."/>
            <person name="Denariaz G."/>
            <person name="Smokvina T."/>
        </authorList>
    </citation>
    <scope>NUCLEOTIDE SEQUENCE [LARGE SCALE GENOMIC DNA]</scope>
    <source>
        <strain evidence="2 3">CNCM I-2494</strain>
    </source>
</reference>
<dbReference type="Proteomes" id="UP000008394">
    <property type="component" value="Chromosome"/>
</dbReference>
<proteinExistence type="predicted"/>
<name>A0A806FJQ0_BIFAN</name>
<gene>
    <name evidence="2" type="ORF">BALAC2494_01939</name>
</gene>
<protein>
    <submittedName>
        <fullName evidence="2">Uncharacterized protein</fullName>
    </submittedName>
</protein>
<evidence type="ECO:0000313" key="2">
    <source>
        <dbReference type="EMBL" id="AEK30259.1"/>
    </source>
</evidence>
<dbReference type="EMBL" id="CP002915">
    <property type="protein sequence ID" value="AEK30259.1"/>
    <property type="molecule type" value="Genomic_DNA"/>
</dbReference>
<feature type="compositionally biased region" description="Basic residues" evidence="1">
    <location>
        <begin position="19"/>
        <end position="30"/>
    </location>
</feature>
<sequence>MSYLARSPGSVRLMNTRPHPPHQRRHRYRDIHHDKINEYDQSRHDKTMGHGKIFSSNKSYY</sequence>
<dbReference type="KEGG" id="bnm:BALAC2494_01939"/>
<evidence type="ECO:0000256" key="1">
    <source>
        <dbReference type="SAM" id="MobiDB-lite"/>
    </source>
</evidence>
<accession>A0A806FJQ0</accession>